<dbReference type="RefSeq" id="WP_257448010.1">
    <property type="nucleotide sequence ID" value="NZ_JANIPJ010000012.1"/>
</dbReference>
<dbReference type="CDD" id="cd05822">
    <property type="entry name" value="TLP_HIUase"/>
    <property type="match status" value="1"/>
</dbReference>
<dbReference type="Gene3D" id="2.60.40.180">
    <property type="entry name" value="Transthyretin/hydroxyisourate hydrolase domain"/>
    <property type="match status" value="1"/>
</dbReference>
<dbReference type="PRINTS" id="PR00189">
    <property type="entry name" value="TRNSTHYRETIN"/>
</dbReference>
<dbReference type="InterPro" id="IPR023416">
    <property type="entry name" value="Transthyretin/HIU_hydrolase_d"/>
</dbReference>
<dbReference type="InterPro" id="IPR000895">
    <property type="entry name" value="Transthyretin/HIU_hydrolase"/>
</dbReference>
<evidence type="ECO:0000256" key="2">
    <source>
        <dbReference type="ARBA" id="ARBA00002704"/>
    </source>
</evidence>
<comment type="function">
    <text evidence="2">Catalyzes the hydrolysis of 5-hydroxyisourate (HIU) to 2-oxo-4-hydroxy-4-carboxy-5-ureidoimidazoline (OHCU).</text>
</comment>
<dbReference type="NCBIfam" id="TIGR02962">
    <property type="entry name" value="hdxy_isourate"/>
    <property type="match status" value="1"/>
</dbReference>
<evidence type="ECO:0000313" key="11">
    <source>
        <dbReference type="Proteomes" id="UP001141950"/>
    </source>
</evidence>
<dbReference type="GO" id="GO:0033971">
    <property type="term" value="F:hydroxyisourate hydrolase activity"/>
    <property type="evidence" value="ECO:0007669"/>
    <property type="project" value="UniProtKB-EC"/>
</dbReference>
<feature type="binding site" evidence="7">
    <location>
        <position position="113"/>
    </location>
    <ligand>
        <name>substrate</name>
    </ligand>
</feature>
<feature type="domain" description="Transthyretin/hydroxyisourate hydrolase" evidence="9">
    <location>
        <begin position="4"/>
        <end position="115"/>
    </location>
</feature>
<dbReference type="InterPro" id="IPR036817">
    <property type="entry name" value="Transthyretin/HIU_hydrolase_sf"/>
</dbReference>
<evidence type="ECO:0000256" key="6">
    <source>
        <dbReference type="ARBA" id="ARBA00022801"/>
    </source>
</evidence>
<comment type="similarity">
    <text evidence="3 8">Belongs to the transthyretin family. 5-hydroxyisourate hydrolase subfamily.</text>
</comment>
<keyword evidence="6 8" id="KW-0378">Hydrolase</keyword>
<dbReference type="SUPFAM" id="SSF49472">
    <property type="entry name" value="Transthyretin (synonym: prealbumin)"/>
    <property type="match status" value="1"/>
</dbReference>
<dbReference type="PANTHER" id="PTHR10395:SF7">
    <property type="entry name" value="5-HYDROXYISOURATE HYDROLASE"/>
    <property type="match status" value="1"/>
</dbReference>
<evidence type="ECO:0000313" key="10">
    <source>
        <dbReference type="EMBL" id="MCR2805506.1"/>
    </source>
</evidence>
<evidence type="ECO:0000256" key="5">
    <source>
        <dbReference type="ARBA" id="ARBA00022631"/>
    </source>
</evidence>
<organism evidence="10 11">
    <name type="scientific">Paenibacillus soyae</name>
    <dbReference type="NCBI Taxonomy" id="2969249"/>
    <lineage>
        <taxon>Bacteria</taxon>
        <taxon>Bacillati</taxon>
        <taxon>Bacillota</taxon>
        <taxon>Bacilli</taxon>
        <taxon>Bacillales</taxon>
        <taxon>Paenibacillaceae</taxon>
        <taxon>Paenibacillus</taxon>
    </lineage>
</organism>
<dbReference type="PANTHER" id="PTHR10395">
    <property type="entry name" value="URICASE AND TRANSTHYRETIN-RELATED"/>
    <property type="match status" value="1"/>
</dbReference>
<name>A0A9X2S9T9_9BACL</name>
<dbReference type="Proteomes" id="UP001141950">
    <property type="component" value="Unassembled WGS sequence"/>
</dbReference>
<feature type="binding site" evidence="7">
    <location>
        <position position="7"/>
    </location>
    <ligand>
        <name>substrate</name>
    </ligand>
</feature>
<sequence>MGKVTTHVLDTALGQTAAGMAVVLYRLLPGGGEELIAASSTNEDGRLDRPLVEGDRFAEGLYEIRFFVGRYFEEKPGLAPSIWDVVPIAFRVKDASQHYHIPLLVAPGAYSTYRGS</sequence>
<dbReference type="Pfam" id="PF00576">
    <property type="entry name" value="Transthyretin"/>
    <property type="match status" value="1"/>
</dbReference>
<evidence type="ECO:0000256" key="8">
    <source>
        <dbReference type="RuleBase" id="RU361270"/>
    </source>
</evidence>
<dbReference type="EC" id="3.5.2.17" evidence="8"/>
<dbReference type="AlphaFoldDB" id="A0A9X2S9T9"/>
<evidence type="ECO:0000259" key="9">
    <source>
        <dbReference type="Pfam" id="PF00576"/>
    </source>
</evidence>
<feature type="binding site" evidence="7">
    <location>
        <position position="46"/>
    </location>
    <ligand>
        <name>substrate</name>
    </ligand>
</feature>
<gene>
    <name evidence="10" type="primary">uraH</name>
    <name evidence="10" type="ORF">NQZ67_16580</name>
</gene>
<protein>
    <recommendedName>
        <fullName evidence="8">5-hydroxyisourate hydrolase</fullName>
        <shortName evidence="8">HIU hydrolase</shortName>
        <shortName evidence="8">HIUHase</shortName>
        <ecNumber evidence="8">3.5.2.17</ecNumber>
    </recommendedName>
</protein>
<comment type="catalytic activity">
    <reaction evidence="1 8">
        <text>5-hydroxyisourate + H2O = 5-hydroxy-2-oxo-4-ureido-2,5-dihydro-1H-imidazole-5-carboxylate + H(+)</text>
        <dbReference type="Rhea" id="RHEA:23736"/>
        <dbReference type="ChEBI" id="CHEBI:15377"/>
        <dbReference type="ChEBI" id="CHEBI:15378"/>
        <dbReference type="ChEBI" id="CHEBI:18072"/>
        <dbReference type="ChEBI" id="CHEBI:58639"/>
        <dbReference type="EC" id="3.5.2.17"/>
    </reaction>
</comment>
<evidence type="ECO:0000256" key="1">
    <source>
        <dbReference type="ARBA" id="ARBA00001043"/>
    </source>
</evidence>
<reference evidence="10" key="1">
    <citation type="submission" date="2022-08" db="EMBL/GenBank/DDBJ databases">
        <title>The genomic sequence of strain Paenibacillus sp. SCIV0701.</title>
        <authorList>
            <person name="Zhao H."/>
        </authorList>
    </citation>
    <scope>NUCLEOTIDE SEQUENCE</scope>
    <source>
        <strain evidence="10">SCIV0701</strain>
    </source>
</reference>
<keyword evidence="11" id="KW-1185">Reference proteome</keyword>
<proteinExistence type="inferred from homology"/>
<evidence type="ECO:0000256" key="3">
    <source>
        <dbReference type="ARBA" id="ARBA00009850"/>
    </source>
</evidence>
<evidence type="ECO:0000256" key="7">
    <source>
        <dbReference type="PIRSR" id="PIRSR600895-51"/>
    </source>
</evidence>
<dbReference type="GO" id="GO:0006144">
    <property type="term" value="P:purine nucleobase metabolic process"/>
    <property type="evidence" value="ECO:0007669"/>
    <property type="project" value="UniProtKB-KW"/>
</dbReference>
<keyword evidence="5 8" id="KW-0659">Purine metabolism</keyword>
<evidence type="ECO:0000256" key="4">
    <source>
        <dbReference type="ARBA" id="ARBA00011881"/>
    </source>
</evidence>
<accession>A0A9X2S9T9</accession>
<dbReference type="EMBL" id="JANIPJ010000012">
    <property type="protein sequence ID" value="MCR2805506.1"/>
    <property type="molecule type" value="Genomic_DNA"/>
</dbReference>
<comment type="subunit">
    <text evidence="4 8">Homotetramer.</text>
</comment>
<dbReference type="InterPro" id="IPR014306">
    <property type="entry name" value="Hydroxyisourate_hydrolase"/>
</dbReference>
<comment type="caution">
    <text evidence="10">The sequence shown here is derived from an EMBL/GenBank/DDBJ whole genome shotgun (WGS) entry which is preliminary data.</text>
</comment>